<evidence type="ECO:0000256" key="4">
    <source>
        <dbReference type="ARBA" id="ARBA00023002"/>
    </source>
</evidence>
<dbReference type="EC" id="1.5.5.2" evidence="2 6"/>
<name>A0A507E9F8_9FUNG</name>
<feature type="domain" description="EF-hand" evidence="8">
    <location>
        <begin position="227"/>
        <end position="262"/>
    </location>
</feature>
<dbReference type="InterPro" id="IPR015659">
    <property type="entry name" value="Proline_oxidase"/>
</dbReference>
<gene>
    <name evidence="9" type="ORF">PhCBS80983_g02035</name>
</gene>
<comment type="catalytic activity">
    <reaction evidence="6">
        <text>L-proline + a quinone = (S)-1-pyrroline-5-carboxylate + a quinol + H(+)</text>
        <dbReference type="Rhea" id="RHEA:23784"/>
        <dbReference type="ChEBI" id="CHEBI:15378"/>
        <dbReference type="ChEBI" id="CHEBI:17388"/>
        <dbReference type="ChEBI" id="CHEBI:24646"/>
        <dbReference type="ChEBI" id="CHEBI:60039"/>
        <dbReference type="ChEBI" id="CHEBI:132124"/>
        <dbReference type="EC" id="1.5.5.2"/>
    </reaction>
</comment>
<evidence type="ECO:0000256" key="1">
    <source>
        <dbReference type="ARBA" id="ARBA00005869"/>
    </source>
</evidence>
<reference evidence="9 10" key="1">
    <citation type="journal article" date="2019" name="Sci. Rep.">
        <title>Comparative genomics of chytrid fungi reveal insights into the obligate biotrophic and pathogenic lifestyle of Synchytrium endobioticum.</title>
        <authorList>
            <person name="van de Vossenberg B.T.L.H."/>
            <person name="Warris S."/>
            <person name="Nguyen H.D.T."/>
            <person name="van Gent-Pelzer M.P.E."/>
            <person name="Joly D.L."/>
            <person name="van de Geest H.C."/>
            <person name="Bonants P.J.M."/>
            <person name="Smith D.S."/>
            <person name="Levesque C.A."/>
            <person name="van der Lee T.A.J."/>
        </authorList>
    </citation>
    <scope>NUCLEOTIDE SEQUENCE [LARGE SCALE GENOMIC DNA]</scope>
    <source>
        <strain evidence="9 10">CBS 809.83</strain>
    </source>
</reference>
<dbReference type="STRING" id="109895.A0A507E9F8"/>
<keyword evidence="10" id="KW-1185">Reference proteome</keyword>
<dbReference type="EMBL" id="QEAQ01000019">
    <property type="protein sequence ID" value="TPX60027.1"/>
    <property type="molecule type" value="Genomic_DNA"/>
</dbReference>
<dbReference type="PANTHER" id="PTHR13914">
    <property type="entry name" value="PROLINE OXIDASE"/>
    <property type="match status" value="1"/>
</dbReference>
<protein>
    <recommendedName>
        <fullName evidence="2 6">Proline dehydrogenase</fullName>
        <ecNumber evidence="2 6">1.5.5.2</ecNumber>
    </recommendedName>
</protein>
<dbReference type="GO" id="GO:0005509">
    <property type="term" value="F:calcium ion binding"/>
    <property type="evidence" value="ECO:0007669"/>
    <property type="project" value="InterPro"/>
</dbReference>
<dbReference type="InterPro" id="IPR029041">
    <property type="entry name" value="FAD-linked_oxidoreductase-like"/>
</dbReference>
<dbReference type="GO" id="GO:0010133">
    <property type="term" value="P:L-proline catabolic process to L-glutamate"/>
    <property type="evidence" value="ECO:0007669"/>
    <property type="project" value="TreeGrafter"/>
</dbReference>
<dbReference type="GO" id="GO:0005739">
    <property type="term" value="C:mitochondrion"/>
    <property type="evidence" value="ECO:0007669"/>
    <property type="project" value="TreeGrafter"/>
</dbReference>
<keyword evidence="3" id="KW-0106">Calcium</keyword>
<feature type="domain" description="EF-hand" evidence="8">
    <location>
        <begin position="263"/>
        <end position="298"/>
    </location>
</feature>
<evidence type="ECO:0000256" key="6">
    <source>
        <dbReference type="RuleBase" id="RU364054"/>
    </source>
</evidence>
<dbReference type="AlphaFoldDB" id="A0A507E9F8"/>
<dbReference type="PANTHER" id="PTHR13914:SF0">
    <property type="entry name" value="PROLINE DEHYDROGENASE 1, MITOCHONDRIAL"/>
    <property type="match status" value="1"/>
</dbReference>
<dbReference type="SUPFAM" id="SSF47473">
    <property type="entry name" value="EF-hand"/>
    <property type="match status" value="1"/>
</dbReference>
<sequence length="611" mass="66664">MSFCRPSRGVASFARVRPPLILAAHATRSHVRYPAHHVLRHIATSSPATSSVAAPNHPQVAVSAATIPPMATSVQDIAPDNLRPYQNRPTSDLITSLVVFQLCAMPWLVKASPALLDLAEKMHMNKLAYAVIKRTFFKHFCGGEDLKEVVPTMETFKKAKVGSILDLALEADVDEASLMGAAAHEQGKKVAQQFREGIDIASQTSGSFIAIKITALLPVSILLSWSNTILLLQKAFKEADKNKDGKVTLAEFSATLPPIFPGLAGDSGQKLFKQADRDNDGAVDWIDMTDIFSLYNEAAARALVREPLKPATADNPLVTSEELDTVKLIIPEIDSIGEHAREKHVRLMVDAEQTYFQPAVDDVGLNLCKRFNNPIKTNNNSTPTLPGPLFYNTYQLYLRDAYDRMVIDIERAERNKYAFGIKIVRGAYMHSERERAEAIGISDPIQPTLAATHAAYNAAIDYLIQKIAPFASQSPSASSPSPSSPPPSPATSRSTKVRPLSFVVASHNANSIIHARNAMTAHNIPPTEGSVAFAQLMGMQDGTTYALATNGYKAFKYIPYGPIEVTIPYLQRRALENADVLKGEGGIVQDRRNIINELKHRMPGSRAAAIA</sequence>
<proteinExistence type="inferred from homology"/>
<feature type="region of interest" description="Disordered" evidence="7">
    <location>
        <begin position="473"/>
        <end position="496"/>
    </location>
</feature>
<comment type="function">
    <text evidence="6">Converts proline to delta-1-pyrroline-5-carboxylate.</text>
</comment>
<dbReference type="SMART" id="SM00054">
    <property type="entry name" value="EFh"/>
    <property type="match status" value="1"/>
</dbReference>
<dbReference type="Pfam" id="PF01619">
    <property type="entry name" value="Pro_dh"/>
    <property type="match status" value="1"/>
</dbReference>
<evidence type="ECO:0000313" key="10">
    <source>
        <dbReference type="Proteomes" id="UP000318582"/>
    </source>
</evidence>
<dbReference type="Gene3D" id="3.20.20.220">
    <property type="match status" value="2"/>
</dbReference>
<evidence type="ECO:0000256" key="3">
    <source>
        <dbReference type="ARBA" id="ARBA00022837"/>
    </source>
</evidence>
<accession>A0A507E9F8</accession>
<evidence type="ECO:0000259" key="8">
    <source>
        <dbReference type="PROSITE" id="PS50222"/>
    </source>
</evidence>
<evidence type="ECO:0000313" key="9">
    <source>
        <dbReference type="EMBL" id="TPX60027.1"/>
    </source>
</evidence>
<keyword evidence="6" id="KW-0274">FAD</keyword>
<keyword evidence="4 6" id="KW-0560">Oxidoreductase</keyword>
<comment type="cofactor">
    <cofactor evidence="6">
        <name>FAD</name>
        <dbReference type="ChEBI" id="CHEBI:57692"/>
    </cofactor>
</comment>
<evidence type="ECO:0000256" key="5">
    <source>
        <dbReference type="ARBA" id="ARBA00023062"/>
    </source>
</evidence>
<dbReference type="GO" id="GO:0004657">
    <property type="term" value="F:proline dehydrogenase activity"/>
    <property type="evidence" value="ECO:0007669"/>
    <property type="project" value="UniProtKB-EC"/>
</dbReference>
<dbReference type="Proteomes" id="UP000318582">
    <property type="component" value="Unassembled WGS sequence"/>
</dbReference>
<evidence type="ECO:0000256" key="2">
    <source>
        <dbReference type="ARBA" id="ARBA00012695"/>
    </source>
</evidence>
<organism evidence="9 10">
    <name type="scientific">Powellomyces hirtus</name>
    <dbReference type="NCBI Taxonomy" id="109895"/>
    <lineage>
        <taxon>Eukaryota</taxon>
        <taxon>Fungi</taxon>
        <taxon>Fungi incertae sedis</taxon>
        <taxon>Chytridiomycota</taxon>
        <taxon>Chytridiomycota incertae sedis</taxon>
        <taxon>Chytridiomycetes</taxon>
        <taxon>Spizellomycetales</taxon>
        <taxon>Powellomycetaceae</taxon>
        <taxon>Powellomyces</taxon>
    </lineage>
</organism>
<dbReference type="InterPro" id="IPR018247">
    <property type="entry name" value="EF_Hand_1_Ca_BS"/>
</dbReference>
<dbReference type="SUPFAM" id="SSF51730">
    <property type="entry name" value="FAD-linked oxidoreductase"/>
    <property type="match status" value="1"/>
</dbReference>
<dbReference type="InterPro" id="IPR011992">
    <property type="entry name" value="EF-hand-dom_pair"/>
</dbReference>
<dbReference type="PROSITE" id="PS00018">
    <property type="entry name" value="EF_HAND_1"/>
    <property type="match status" value="2"/>
</dbReference>
<comment type="caution">
    <text evidence="9">The sequence shown here is derived from an EMBL/GenBank/DDBJ whole genome shotgun (WGS) entry which is preliminary data.</text>
</comment>
<keyword evidence="6" id="KW-0285">Flavoprotein</keyword>
<dbReference type="InterPro" id="IPR002872">
    <property type="entry name" value="Proline_DH_dom"/>
</dbReference>
<dbReference type="InterPro" id="IPR002048">
    <property type="entry name" value="EF_hand_dom"/>
</dbReference>
<dbReference type="PROSITE" id="PS50222">
    <property type="entry name" value="EF_HAND_2"/>
    <property type="match status" value="2"/>
</dbReference>
<dbReference type="CDD" id="cd00051">
    <property type="entry name" value="EFh"/>
    <property type="match status" value="1"/>
</dbReference>
<comment type="similarity">
    <text evidence="1 6">Belongs to the proline oxidase family.</text>
</comment>
<dbReference type="GO" id="GO:0071949">
    <property type="term" value="F:FAD binding"/>
    <property type="evidence" value="ECO:0007669"/>
    <property type="project" value="TreeGrafter"/>
</dbReference>
<keyword evidence="5 6" id="KW-0642">Proline metabolism</keyword>
<evidence type="ECO:0000256" key="7">
    <source>
        <dbReference type="SAM" id="MobiDB-lite"/>
    </source>
</evidence>